<protein>
    <submittedName>
        <fullName evidence="8">ATPase</fullName>
    </submittedName>
</protein>
<proteinExistence type="inferred from homology"/>
<keyword evidence="5 7" id="KW-1133">Transmembrane helix</keyword>
<dbReference type="InterPro" id="IPR005524">
    <property type="entry name" value="DUF318"/>
</dbReference>
<feature type="transmembrane region" description="Helical" evidence="7">
    <location>
        <begin position="52"/>
        <end position="72"/>
    </location>
</feature>
<name>A0ABT3SS04_9GAMM</name>
<accession>A0ABT3SS04</accession>
<sequence>MSKEHESKDSHCCASGTEAASAAESSEAPTASCHAPETDGDSCCETPASRDYFFWVCLLVVAVAYSIGAFSQHDHGGVLGVFTGGIFELFNAMWWGIALGIIFVGLLSRVPRELVMGILGRDGGIHGLFRATLAGVFLDLCSHGILAVGMKLYERGATVGQVMAFLLASPWNSFSLTLILFGLIGVVWTLLFILLSLVIGLISGMIFDALVSRGTLPSNPWREELGEERPLDEMWSEVRRSMRFSLGGTVDILKEGFAGSRVVIRWSLFGLILAGAIRALVPEDAFAVWFGATFAGLWLTLLATTVIEVCSEGSTPIAADLMNRANAPGNAFTFLMAGVATDYTEVMSIRDTTRSWKIALFLPLITVPQVMVIGFILNQF</sequence>
<evidence type="ECO:0000256" key="5">
    <source>
        <dbReference type="ARBA" id="ARBA00022989"/>
    </source>
</evidence>
<dbReference type="EMBL" id="SHNP01000001">
    <property type="protein sequence ID" value="MCX2972761.1"/>
    <property type="molecule type" value="Genomic_DNA"/>
</dbReference>
<evidence type="ECO:0000256" key="1">
    <source>
        <dbReference type="ARBA" id="ARBA00004651"/>
    </source>
</evidence>
<feature type="transmembrane region" description="Helical" evidence="7">
    <location>
        <begin position="131"/>
        <end position="153"/>
    </location>
</feature>
<gene>
    <name evidence="8" type="ORF">EYC87_04065</name>
</gene>
<evidence type="ECO:0000313" key="9">
    <source>
        <dbReference type="Proteomes" id="UP001143307"/>
    </source>
</evidence>
<comment type="similarity">
    <text evidence="2">Belongs to the UPF0718 family.</text>
</comment>
<comment type="subcellular location">
    <subcellularLocation>
        <location evidence="1">Cell membrane</location>
        <topology evidence="1">Multi-pass membrane protein</topology>
    </subcellularLocation>
</comment>
<evidence type="ECO:0000256" key="6">
    <source>
        <dbReference type="ARBA" id="ARBA00023136"/>
    </source>
</evidence>
<evidence type="ECO:0000313" key="8">
    <source>
        <dbReference type="EMBL" id="MCX2972761.1"/>
    </source>
</evidence>
<keyword evidence="3" id="KW-1003">Cell membrane</keyword>
<feature type="transmembrane region" description="Helical" evidence="7">
    <location>
        <begin position="287"/>
        <end position="307"/>
    </location>
</feature>
<keyword evidence="9" id="KW-1185">Reference proteome</keyword>
<dbReference type="PANTHER" id="PTHR34184:SF4">
    <property type="entry name" value="UPF0718 PROTEIN YCGR"/>
    <property type="match status" value="1"/>
</dbReference>
<keyword evidence="6 7" id="KW-0472">Membrane</keyword>
<evidence type="ECO:0000256" key="3">
    <source>
        <dbReference type="ARBA" id="ARBA00022475"/>
    </source>
</evidence>
<comment type="caution">
    <text evidence="8">The sequence shown here is derived from an EMBL/GenBank/DDBJ whole genome shotgun (WGS) entry which is preliminary data.</text>
</comment>
<feature type="transmembrane region" description="Helical" evidence="7">
    <location>
        <begin position="262"/>
        <end position="281"/>
    </location>
</feature>
<evidence type="ECO:0000256" key="2">
    <source>
        <dbReference type="ARBA" id="ARBA00006386"/>
    </source>
</evidence>
<reference evidence="8" key="1">
    <citation type="submission" date="2019-02" db="EMBL/GenBank/DDBJ databases">
        <authorList>
            <person name="Li S.-H."/>
        </authorList>
    </citation>
    <scope>NUCLEOTIDE SEQUENCE</scope>
    <source>
        <strain evidence="8">IMCC8485</strain>
    </source>
</reference>
<feature type="transmembrane region" description="Helical" evidence="7">
    <location>
        <begin position="92"/>
        <end position="110"/>
    </location>
</feature>
<keyword evidence="4 7" id="KW-0812">Transmembrane</keyword>
<dbReference type="Pfam" id="PF03773">
    <property type="entry name" value="ArsP_1"/>
    <property type="match status" value="1"/>
</dbReference>
<evidence type="ECO:0000256" key="4">
    <source>
        <dbReference type="ARBA" id="ARBA00022692"/>
    </source>
</evidence>
<dbReference type="RefSeq" id="WP_007229173.1">
    <property type="nucleotide sequence ID" value="NZ_SHNP01000001.1"/>
</dbReference>
<organism evidence="8 9">
    <name type="scientific">Candidatus Seongchinamella marina</name>
    <dbReference type="NCBI Taxonomy" id="2518990"/>
    <lineage>
        <taxon>Bacteria</taxon>
        <taxon>Pseudomonadati</taxon>
        <taxon>Pseudomonadota</taxon>
        <taxon>Gammaproteobacteria</taxon>
        <taxon>Cellvibrionales</taxon>
        <taxon>Halieaceae</taxon>
        <taxon>Seongchinamella</taxon>
    </lineage>
</organism>
<dbReference type="PANTHER" id="PTHR34184">
    <property type="entry name" value="UPF0718 PROTEIN YCGR"/>
    <property type="match status" value="1"/>
</dbReference>
<evidence type="ECO:0000256" key="7">
    <source>
        <dbReference type="SAM" id="Phobius"/>
    </source>
</evidence>
<dbReference type="Proteomes" id="UP001143307">
    <property type="component" value="Unassembled WGS sequence"/>
</dbReference>
<feature type="transmembrane region" description="Helical" evidence="7">
    <location>
        <begin position="358"/>
        <end position="377"/>
    </location>
</feature>
<dbReference type="InterPro" id="IPR052923">
    <property type="entry name" value="UPF0718"/>
</dbReference>
<feature type="transmembrane region" description="Helical" evidence="7">
    <location>
        <begin position="173"/>
        <end position="202"/>
    </location>
</feature>